<evidence type="ECO:0000256" key="2">
    <source>
        <dbReference type="SAM" id="MobiDB-lite"/>
    </source>
</evidence>
<feature type="compositionally biased region" description="Polar residues" evidence="2">
    <location>
        <begin position="1"/>
        <end position="10"/>
    </location>
</feature>
<reference evidence="4 5" key="1">
    <citation type="submission" date="2014-03" db="EMBL/GenBank/DDBJ databases">
        <title>Draft genome of the hookworm Oesophagostomum dentatum.</title>
        <authorList>
            <person name="Mitreva M."/>
        </authorList>
    </citation>
    <scope>NUCLEOTIDE SEQUENCE [LARGE SCALE GENOMIC DNA]</scope>
    <source>
        <strain evidence="4 5">OD-Hann</strain>
    </source>
</reference>
<dbReference type="OrthoDB" id="5790237at2759"/>
<keyword evidence="5" id="KW-1185">Reference proteome</keyword>
<organism evidence="4 5">
    <name type="scientific">Oesophagostomum dentatum</name>
    <name type="common">Nodular worm</name>
    <dbReference type="NCBI Taxonomy" id="61180"/>
    <lineage>
        <taxon>Eukaryota</taxon>
        <taxon>Metazoa</taxon>
        <taxon>Ecdysozoa</taxon>
        <taxon>Nematoda</taxon>
        <taxon>Chromadorea</taxon>
        <taxon>Rhabditida</taxon>
        <taxon>Rhabditina</taxon>
        <taxon>Rhabditomorpha</taxon>
        <taxon>Strongyloidea</taxon>
        <taxon>Strongylidae</taxon>
        <taxon>Oesophagostomum</taxon>
    </lineage>
</organism>
<dbReference type="Gene3D" id="3.10.100.10">
    <property type="entry name" value="Mannose-Binding Protein A, subunit A"/>
    <property type="match status" value="1"/>
</dbReference>
<keyword evidence="1" id="KW-1015">Disulfide bond</keyword>
<evidence type="ECO:0000313" key="5">
    <source>
        <dbReference type="Proteomes" id="UP000053660"/>
    </source>
</evidence>
<accession>A0A0B1T2H9</accession>
<gene>
    <name evidence="4" type="ORF">OESDEN_08382</name>
</gene>
<dbReference type="EMBL" id="KN551844">
    <property type="protein sequence ID" value="KHJ91743.1"/>
    <property type="molecule type" value="Genomic_DNA"/>
</dbReference>
<dbReference type="SMART" id="SM00034">
    <property type="entry name" value="CLECT"/>
    <property type="match status" value="1"/>
</dbReference>
<dbReference type="CDD" id="cd00037">
    <property type="entry name" value="CLECT"/>
    <property type="match status" value="1"/>
</dbReference>
<dbReference type="InterPro" id="IPR050976">
    <property type="entry name" value="Snaclec"/>
</dbReference>
<evidence type="ECO:0000259" key="3">
    <source>
        <dbReference type="PROSITE" id="PS50041"/>
    </source>
</evidence>
<dbReference type="InterPro" id="IPR016186">
    <property type="entry name" value="C-type_lectin-like/link_sf"/>
</dbReference>
<dbReference type="Proteomes" id="UP000053660">
    <property type="component" value="Unassembled WGS sequence"/>
</dbReference>
<evidence type="ECO:0000256" key="1">
    <source>
        <dbReference type="ARBA" id="ARBA00023157"/>
    </source>
</evidence>
<dbReference type="PANTHER" id="PTHR22991:SF40">
    <property type="entry name" value="PROTEIN CBG13490"/>
    <property type="match status" value="1"/>
</dbReference>
<sequence length="152" mass="17702">MSYQALNSTEDTGRDDDRLANYTDGNDGNCYKVYTNHSNYHDASNQCKSDGGMLVSIHSKQKNNLIKHMAEKAGSLVWLGLKCEHFYWSPICKWNDNGPSTYTEFFEGRQAAYTFFKIEKLKYFKKFQLIKVGKERNATIIYKFQRLSFLAY</sequence>
<dbReference type="InterPro" id="IPR016187">
    <property type="entry name" value="CTDL_fold"/>
</dbReference>
<dbReference type="Pfam" id="PF00059">
    <property type="entry name" value="Lectin_C"/>
    <property type="match status" value="1"/>
</dbReference>
<feature type="domain" description="C-type lectin" evidence="3">
    <location>
        <begin position="26"/>
        <end position="109"/>
    </location>
</feature>
<evidence type="ECO:0000313" key="4">
    <source>
        <dbReference type="EMBL" id="KHJ91743.1"/>
    </source>
</evidence>
<protein>
    <submittedName>
        <fullName evidence="4">Lectin C-type domain protein</fullName>
    </submittedName>
</protein>
<dbReference type="PROSITE" id="PS50041">
    <property type="entry name" value="C_TYPE_LECTIN_2"/>
    <property type="match status" value="1"/>
</dbReference>
<dbReference type="PANTHER" id="PTHR22991">
    <property type="entry name" value="PROTEIN CBG13490"/>
    <property type="match status" value="1"/>
</dbReference>
<proteinExistence type="predicted"/>
<dbReference type="InterPro" id="IPR001304">
    <property type="entry name" value="C-type_lectin-like"/>
</dbReference>
<feature type="region of interest" description="Disordered" evidence="2">
    <location>
        <begin position="1"/>
        <end position="20"/>
    </location>
</feature>
<dbReference type="SUPFAM" id="SSF56436">
    <property type="entry name" value="C-type lectin-like"/>
    <property type="match status" value="1"/>
</dbReference>
<name>A0A0B1T2H9_OESDE</name>
<dbReference type="AlphaFoldDB" id="A0A0B1T2H9"/>